<organism evidence="2 3">
    <name type="scientific">Holothuria leucospilota</name>
    <name type="common">Black long sea cucumber</name>
    <name type="synonym">Mertensiothuria leucospilota</name>
    <dbReference type="NCBI Taxonomy" id="206669"/>
    <lineage>
        <taxon>Eukaryota</taxon>
        <taxon>Metazoa</taxon>
        <taxon>Echinodermata</taxon>
        <taxon>Eleutherozoa</taxon>
        <taxon>Echinozoa</taxon>
        <taxon>Holothuroidea</taxon>
        <taxon>Aspidochirotacea</taxon>
        <taxon>Aspidochirotida</taxon>
        <taxon>Holothuriidae</taxon>
        <taxon>Holothuria</taxon>
    </lineage>
</organism>
<keyword evidence="1" id="KW-0472">Membrane</keyword>
<evidence type="ECO:0000313" key="3">
    <source>
        <dbReference type="Proteomes" id="UP001152320"/>
    </source>
</evidence>
<sequence length="50" mass="5725">MSFSNLVTSIPALENCKMQRCYLKKIVYIAIVVCEKTLLITFPSWKSEAL</sequence>
<accession>A0A9Q1BKF6</accession>
<name>A0A9Q1BKF6_HOLLE</name>
<protein>
    <submittedName>
        <fullName evidence="2">Uncharacterized protein</fullName>
    </submittedName>
</protein>
<keyword evidence="3" id="KW-1185">Reference proteome</keyword>
<dbReference type="EMBL" id="JAIZAY010000015">
    <property type="protein sequence ID" value="KAJ8028253.1"/>
    <property type="molecule type" value="Genomic_DNA"/>
</dbReference>
<gene>
    <name evidence="2" type="ORF">HOLleu_30441</name>
</gene>
<proteinExistence type="predicted"/>
<feature type="transmembrane region" description="Helical" evidence="1">
    <location>
        <begin position="26"/>
        <end position="45"/>
    </location>
</feature>
<reference evidence="2" key="1">
    <citation type="submission" date="2021-10" db="EMBL/GenBank/DDBJ databases">
        <title>Tropical sea cucumber genome reveals ecological adaptation and Cuvierian tubules defense mechanism.</title>
        <authorList>
            <person name="Chen T."/>
        </authorList>
    </citation>
    <scope>NUCLEOTIDE SEQUENCE</scope>
    <source>
        <strain evidence="2">Nanhai2018</strain>
        <tissue evidence="2">Muscle</tissue>
    </source>
</reference>
<keyword evidence="1" id="KW-1133">Transmembrane helix</keyword>
<keyword evidence="1" id="KW-0812">Transmembrane</keyword>
<dbReference type="AlphaFoldDB" id="A0A9Q1BKF6"/>
<comment type="caution">
    <text evidence="2">The sequence shown here is derived from an EMBL/GenBank/DDBJ whole genome shotgun (WGS) entry which is preliminary data.</text>
</comment>
<dbReference type="Proteomes" id="UP001152320">
    <property type="component" value="Chromosome 15"/>
</dbReference>
<evidence type="ECO:0000313" key="2">
    <source>
        <dbReference type="EMBL" id="KAJ8028253.1"/>
    </source>
</evidence>
<evidence type="ECO:0000256" key="1">
    <source>
        <dbReference type="SAM" id="Phobius"/>
    </source>
</evidence>